<proteinExistence type="predicted"/>
<feature type="non-terminal residue" evidence="1">
    <location>
        <position position="273"/>
    </location>
</feature>
<dbReference type="AlphaFoldDB" id="A0A382X4F0"/>
<reference evidence="1" key="1">
    <citation type="submission" date="2018-05" db="EMBL/GenBank/DDBJ databases">
        <authorList>
            <person name="Lanie J.A."/>
            <person name="Ng W.-L."/>
            <person name="Kazmierczak K.M."/>
            <person name="Andrzejewski T.M."/>
            <person name="Davidsen T.M."/>
            <person name="Wayne K.J."/>
            <person name="Tettelin H."/>
            <person name="Glass J.I."/>
            <person name="Rusch D."/>
            <person name="Podicherti R."/>
            <person name="Tsui H.-C.T."/>
            <person name="Winkler M.E."/>
        </authorList>
    </citation>
    <scope>NUCLEOTIDE SEQUENCE</scope>
</reference>
<dbReference type="InterPro" id="IPR011042">
    <property type="entry name" value="6-blade_b-propeller_TolB-like"/>
</dbReference>
<name>A0A382X4F0_9ZZZZ</name>
<dbReference type="Pfam" id="PF07676">
    <property type="entry name" value="PD40"/>
    <property type="match status" value="1"/>
</dbReference>
<dbReference type="SUPFAM" id="SSF69304">
    <property type="entry name" value="Tricorn protease N-terminal domain"/>
    <property type="match status" value="1"/>
</dbReference>
<dbReference type="InterPro" id="IPR011659">
    <property type="entry name" value="WD40"/>
</dbReference>
<gene>
    <name evidence="1" type="ORF">METZ01_LOCUS417985</name>
</gene>
<dbReference type="Gene3D" id="2.120.10.30">
    <property type="entry name" value="TolB, C-terminal domain"/>
    <property type="match status" value="1"/>
</dbReference>
<sequence>PDYVLRVLRASLEKDPKQRLHHMADVRLAMAGAFKVESIASSESLAKSPLKVWQRPIPAAMAVSIAVFFTGFSAWQLTRSDSMPANLIATFSVPASSEEDLTEDVDVVWRSARHLVALSPDGSQIVYAANNQLYLRRLGQLGATVIPGTESDTTGTPFISPDGEWIGFFADRQLQKVAMGGGAPVTLADTVDLWGATWGADDTILFGQGPEGLWRVPGAGGTPEVVVTVGEGEAAHGPQMLPGNEWVLFSLHSRRAEGVIIAGARSNWDSSQI</sequence>
<evidence type="ECO:0000313" key="1">
    <source>
        <dbReference type="EMBL" id="SVD65131.1"/>
    </source>
</evidence>
<evidence type="ECO:0008006" key="2">
    <source>
        <dbReference type="Google" id="ProtNLM"/>
    </source>
</evidence>
<protein>
    <recommendedName>
        <fullName evidence="2">Protein kinase domain-containing protein</fullName>
    </recommendedName>
</protein>
<accession>A0A382X4F0</accession>
<dbReference type="EMBL" id="UINC01164333">
    <property type="protein sequence ID" value="SVD65131.1"/>
    <property type="molecule type" value="Genomic_DNA"/>
</dbReference>
<feature type="non-terminal residue" evidence="1">
    <location>
        <position position="1"/>
    </location>
</feature>
<organism evidence="1">
    <name type="scientific">marine metagenome</name>
    <dbReference type="NCBI Taxonomy" id="408172"/>
    <lineage>
        <taxon>unclassified sequences</taxon>
        <taxon>metagenomes</taxon>
        <taxon>ecological metagenomes</taxon>
    </lineage>
</organism>